<sequence length="473" mass="52579">MEAKADDEQEKIQQFMEIVGEPIHLARQFLQATSWHVEEAIQLYFAGGSEAVAGTAPADAAIPSSSLPDTSSPTDLPPAPVVHAPESPKDLLDENYVRPPLPVKREVLYEDIFQLRAHRMAQTPNQPTSVDAFRNFEDEANQRAAWGAMEPSNSSSSGAGGMKDSLAALYRPPFVLMFQGTFEQAKSEAARQGKWLLVNLQSTREFSSYTLNRDTWAHEAVKETVSMSFVFWQVYDDTEEGRKVCTYYKLSTMPTTMVLDPLTGQKMRAWEGMIQPDRLLEDLVPYLDRGPMDRQPPAIPPPKRPRESTTKTIEIPTGIEKRDTDEEEELRRALAASLEEASPLVSDGKDSTEETRAETSATAGGAEEQRVSEPAAPEARIYPTLPEEPPADKEACRVAVRLPDGRRAQRRFLRTDPIQNLWSFCCSQVPEAAQGRSFRLSQAIPGGTPFNYNDVTSIQEAGLGNAMLAMTWE</sequence>
<keyword evidence="4" id="KW-1185">Reference proteome</keyword>
<accession>A0ABD3GLB5</accession>
<dbReference type="InterPro" id="IPR050730">
    <property type="entry name" value="UBX_domain-protein"/>
</dbReference>
<dbReference type="Pfam" id="PF14555">
    <property type="entry name" value="UBA_4"/>
    <property type="match status" value="1"/>
</dbReference>
<dbReference type="SUPFAM" id="SSF52833">
    <property type="entry name" value="Thioredoxin-like"/>
    <property type="match status" value="1"/>
</dbReference>
<evidence type="ECO:0000313" key="3">
    <source>
        <dbReference type="EMBL" id="KAL3679998.1"/>
    </source>
</evidence>
<dbReference type="PANTHER" id="PTHR23322">
    <property type="entry name" value="FAS-ASSOCIATED PROTEIN"/>
    <property type="match status" value="1"/>
</dbReference>
<feature type="compositionally biased region" description="Basic and acidic residues" evidence="1">
    <location>
        <begin position="319"/>
        <end position="332"/>
    </location>
</feature>
<feature type="region of interest" description="Disordered" evidence="1">
    <location>
        <begin position="288"/>
        <end position="377"/>
    </location>
</feature>
<dbReference type="PANTHER" id="PTHR23322:SF6">
    <property type="entry name" value="UBX DOMAIN-CONTAINING PROTEIN 7"/>
    <property type="match status" value="1"/>
</dbReference>
<dbReference type="Gene3D" id="3.40.30.10">
    <property type="entry name" value="Glutaredoxin"/>
    <property type="match status" value="1"/>
</dbReference>
<organism evidence="3 4">
    <name type="scientific">Riccia sorocarpa</name>
    <dbReference type="NCBI Taxonomy" id="122646"/>
    <lineage>
        <taxon>Eukaryota</taxon>
        <taxon>Viridiplantae</taxon>
        <taxon>Streptophyta</taxon>
        <taxon>Embryophyta</taxon>
        <taxon>Marchantiophyta</taxon>
        <taxon>Marchantiopsida</taxon>
        <taxon>Marchantiidae</taxon>
        <taxon>Marchantiales</taxon>
        <taxon>Ricciaceae</taxon>
        <taxon>Riccia</taxon>
    </lineage>
</organism>
<dbReference type="SMART" id="SM00594">
    <property type="entry name" value="UAS"/>
    <property type="match status" value="1"/>
</dbReference>
<feature type="compositionally biased region" description="Low complexity" evidence="1">
    <location>
        <begin position="333"/>
        <end position="342"/>
    </location>
</feature>
<dbReference type="CDD" id="cd01767">
    <property type="entry name" value="UBX"/>
    <property type="match status" value="1"/>
</dbReference>
<dbReference type="Gene3D" id="1.10.8.10">
    <property type="entry name" value="DNA helicase RuvA subunit, C-terminal domain"/>
    <property type="match status" value="1"/>
</dbReference>
<dbReference type="InterPro" id="IPR036249">
    <property type="entry name" value="Thioredoxin-like_sf"/>
</dbReference>
<dbReference type="SMART" id="SM00166">
    <property type="entry name" value="UBX"/>
    <property type="match status" value="1"/>
</dbReference>
<evidence type="ECO:0000313" key="4">
    <source>
        <dbReference type="Proteomes" id="UP001633002"/>
    </source>
</evidence>
<dbReference type="InterPro" id="IPR029071">
    <property type="entry name" value="Ubiquitin-like_domsf"/>
</dbReference>
<feature type="compositionally biased region" description="Basic and acidic residues" evidence="1">
    <location>
        <begin position="347"/>
        <end position="357"/>
    </location>
</feature>
<dbReference type="Pfam" id="PF00789">
    <property type="entry name" value="UBX"/>
    <property type="match status" value="1"/>
</dbReference>
<dbReference type="SUPFAM" id="SSF46934">
    <property type="entry name" value="UBA-like"/>
    <property type="match status" value="1"/>
</dbReference>
<reference evidence="3 4" key="1">
    <citation type="submission" date="2024-09" db="EMBL/GenBank/DDBJ databases">
        <title>Chromosome-scale assembly of Riccia sorocarpa.</title>
        <authorList>
            <person name="Paukszto L."/>
        </authorList>
    </citation>
    <scope>NUCLEOTIDE SEQUENCE [LARGE SCALE GENOMIC DNA]</scope>
    <source>
        <strain evidence="3">LP-2024</strain>
        <tissue evidence="3">Aerial parts of the thallus</tissue>
    </source>
</reference>
<dbReference type="CDD" id="cd02958">
    <property type="entry name" value="UAS"/>
    <property type="match status" value="1"/>
</dbReference>
<dbReference type="PROSITE" id="PS50033">
    <property type="entry name" value="UBX"/>
    <property type="match status" value="1"/>
</dbReference>
<evidence type="ECO:0000259" key="2">
    <source>
        <dbReference type="PROSITE" id="PS50033"/>
    </source>
</evidence>
<feature type="domain" description="UBX" evidence="2">
    <location>
        <begin position="391"/>
        <end position="471"/>
    </location>
</feature>
<protein>
    <recommendedName>
        <fullName evidence="2">UBX domain-containing protein</fullName>
    </recommendedName>
</protein>
<dbReference type="SUPFAM" id="SSF54236">
    <property type="entry name" value="Ubiquitin-like"/>
    <property type="match status" value="1"/>
</dbReference>
<dbReference type="InterPro" id="IPR001012">
    <property type="entry name" value="UBX_dom"/>
</dbReference>
<dbReference type="Pfam" id="PF13899">
    <property type="entry name" value="Thioredoxin_7"/>
    <property type="match status" value="1"/>
</dbReference>
<evidence type="ECO:0000256" key="1">
    <source>
        <dbReference type="SAM" id="MobiDB-lite"/>
    </source>
</evidence>
<comment type="caution">
    <text evidence="3">The sequence shown here is derived from an EMBL/GenBank/DDBJ whole genome shotgun (WGS) entry which is preliminary data.</text>
</comment>
<dbReference type="AlphaFoldDB" id="A0ABD3GLB5"/>
<dbReference type="Gene3D" id="3.10.20.90">
    <property type="entry name" value="Phosphatidylinositol 3-kinase Catalytic Subunit, Chain A, domain 1"/>
    <property type="match status" value="1"/>
</dbReference>
<dbReference type="EMBL" id="JBJQOH010000007">
    <property type="protein sequence ID" value="KAL3679998.1"/>
    <property type="molecule type" value="Genomic_DNA"/>
</dbReference>
<dbReference type="PROSITE" id="PS50330">
    <property type="entry name" value="UIM"/>
    <property type="match status" value="1"/>
</dbReference>
<gene>
    <name evidence="3" type="ORF">R1sor_022954</name>
</gene>
<dbReference type="Proteomes" id="UP001633002">
    <property type="component" value="Unassembled WGS sequence"/>
</dbReference>
<dbReference type="InterPro" id="IPR006577">
    <property type="entry name" value="UAS"/>
</dbReference>
<proteinExistence type="predicted"/>
<dbReference type="InterPro" id="IPR009060">
    <property type="entry name" value="UBA-like_sf"/>
</dbReference>
<name>A0ABD3GLB5_9MARC</name>
<dbReference type="InterPro" id="IPR003903">
    <property type="entry name" value="UIM_dom"/>
</dbReference>